<dbReference type="Proteomes" id="UP001438707">
    <property type="component" value="Unassembled WGS sequence"/>
</dbReference>
<proteinExistence type="predicted"/>
<dbReference type="InterPro" id="IPR050242">
    <property type="entry name" value="JAMM_MPN+_peptidase_M67A"/>
</dbReference>
<feature type="compositionally biased region" description="Low complexity" evidence="1">
    <location>
        <begin position="143"/>
        <end position="171"/>
    </location>
</feature>
<evidence type="ECO:0000313" key="3">
    <source>
        <dbReference type="EMBL" id="KAK9818669.1"/>
    </source>
</evidence>
<accession>A0AAW1QCS5</accession>
<feature type="compositionally biased region" description="Polar residues" evidence="1">
    <location>
        <begin position="648"/>
        <end position="658"/>
    </location>
</feature>
<protein>
    <recommendedName>
        <fullName evidence="2">MPN domain-containing protein</fullName>
    </recommendedName>
</protein>
<feature type="compositionally biased region" description="Polar residues" evidence="1">
    <location>
        <begin position="314"/>
        <end position="334"/>
    </location>
</feature>
<dbReference type="PROSITE" id="PS50249">
    <property type="entry name" value="MPN"/>
    <property type="match status" value="1"/>
</dbReference>
<gene>
    <name evidence="3" type="ORF">WJX74_002471</name>
</gene>
<feature type="region of interest" description="Disordered" evidence="1">
    <location>
        <begin position="648"/>
        <end position="833"/>
    </location>
</feature>
<organism evidence="3 4">
    <name type="scientific">Apatococcus lobatus</name>
    <dbReference type="NCBI Taxonomy" id="904363"/>
    <lineage>
        <taxon>Eukaryota</taxon>
        <taxon>Viridiplantae</taxon>
        <taxon>Chlorophyta</taxon>
        <taxon>core chlorophytes</taxon>
        <taxon>Trebouxiophyceae</taxon>
        <taxon>Chlorellales</taxon>
        <taxon>Chlorellaceae</taxon>
        <taxon>Apatococcus</taxon>
    </lineage>
</organism>
<keyword evidence="4" id="KW-1185">Reference proteome</keyword>
<reference evidence="3 4" key="1">
    <citation type="journal article" date="2024" name="Nat. Commun.">
        <title>Phylogenomics reveals the evolutionary origins of lichenization in chlorophyte algae.</title>
        <authorList>
            <person name="Puginier C."/>
            <person name="Libourel C."/>
            <person name="Otte J."/>
            <person name="Skaloud P."/>
            <person name="Haon M."/>
            <person name="Grisel S."/>
            <person name="Petersen M."/>
            <person name="Berrin J.G."/>
            <person name="Delaux P.M."/>
            <person name="Dal Grande F."/>
            <person name="Keller J."/>
        </authorList>
    </citation>
    <scope>NUCLEOTIDE SEQUENCE [LARGE SCALE GENOMIC DNA]</scope>
    <source>
        <strain evidence="3 4">SAG 2145</strain>
    </source>
</reference>
<name>A0AAW1QCS5_9CHLO</name>
<sequence length="833" mass="90859">MNTDTEELFGTHMGLEEEDARFSWERNYPGDTGNNHIHEPSVHEHIPLRGGAPTGSHFGSAPSLGLQDADGPQVSPRAKSGQLEQNGLSAGAEDKAQASPGCAPHVHLLLMQSRPPPTPNSNGVAKEVQGGSDTDTDDEETVAQRQQQQQQAEAARMAAAAAASKPPAAVAPKKRPPGKSRPSGGITLRLLMEEGILEAGEDVLTVEYKSQTTKGTLTEDGRIQCRINGQNQTFESPSAFSIFLKRLINPSRKADDGWKTVKYGGKFLDHYKLELARRRFPTGKPSPSEPGGSAGPGEDNTLAGPAAKKPRLDPSSSQQPTGLGQGTNHATQNGHDSDVPMQRPRRQTKTPAWMTVRPEDEHQMVPCQQYGDAPPGSQEEGAQPFKLEVSPTALLVMDYHAHLNMNEIIGFLGGSYDEERRVMRVLKAYPVKELQTEDDRINVEMDPEDDFQVRQLIEKDNLRCMGWYHSHPRFETLPSLVDIGNQVAQQHAHRCDSGHEPYVGAIVGPYGKSDHQDRPDVSSIDWFYVDHPPGRIPANEEDPLQAGCRPMQLQVTEVATMADGMTVVQLPQGELQQLALRYAPMPTRADLRGSWREGRSRLQKLKESIAARLPAGWQVKLRNTFLQAVEFWTKSAFSKFPQAKGSQQATYDWTSNPSHHSRPVAEDDPEISDVSDDEKKPAPSDHHPSPPQHRTSHPVMSEGPSHSGRHGSGALEPPGPIQDEEPFDPRRFYEDSPRAEGQPADRGGSSDYALQSGVDAGYGDGDADEDGDEELSDPGSADTQEKESALPAPAASFHQRLTQASASADIGQSISEDEPEAEDEASDDSEATN</sequence>
<feature type="compositionally biased region" description="Basic and acidic residues" evidence="1">
    <location>
        <begin position="36"/>
        <end position="47"/>
    </location>
</feature>
<evidence type="ECO:0000256" key="1">
    <source>
        <dbReference type="SAM" id="MobiDB-lite"/>
    </source>
</evidence>
<evidence type="ECO:0000259" key="2">
    <source>
        <dbReference type="PROSITE" id="PS50249"/>
    </source>
</evidence>
<dbReference type="GO" id="GO:0008237">
    <property type="term" value="F:metallopeptidase activity"/>
    <property type="evidence" value="ECO:0007669"/>
    <property type="project" value="InterPro"/>
</dbReference>
<feature type="region of interest" description="Disordered" evidence="1">
    <location>
        <begin position="24"/>
        <end position="185"/>
    </location>
</feature>
<dbReference type="Pfam" id="PF01398">
    <property type="entry name" value="JAB"/>
    <property type="match status" value="1"/>
</dbReference>
<dbReference type="SUPFAM" id="SSF102712">
    <property type="entry name" value="JAB1/MPN domain"/>
    <property type="match status" value="1"/>
</dbReference>
<feature type="compositionally biased region" description="Basic and acidic residues" evidence="1">
    <location>
        <begin position="677"/>
        <end position="688"/>
    </location>
</feature>
<dbReference type="InterPro" id="IPR040843">
    <property type="entry name" value="RAMA"/>
</dbReference>
<feature type="compositionally biased region" description="Acidic residues" evidence="1">
    <location>
        <begin position="666"/>
        <end position="676"/>
    </location>
</feature>
<feature type="region of interest" description="Disordered" evidence="1">
    <location>
        <begin position="279"/>
        <end position="360"/>
    </location>
</feature>
<dbReference type="AlphaFoldDB" id="A0AAW1QCS5"/>
<evidence type="ECO:0000313" key="4">
    <source>
        <dbReference type="Proteomes" id="UP001438707"/>
    </source>
</evidence>
<dbReference type="InterPro" id="IPR000555">
    <property type="entry name" value="JAMM/MPN+_dom"/>
</dbReference>
<feature type="compositionally biased region" description="Acidic residues" evidence="1">
    <location>
        <begin position="765"/>
        <end position="776"/>
    </location>
</feature>
<feature type="compositionally biased region" description="Polar residues" evidence="1">
    <location>
        <begin position="799"/>
        <end position="814"/>
    </location>
</feature>
<dbReference type="InterPro" id="IPR037518">
    <property type="entry name" value="MPN"/>
</dbReference>
<feature type="compositionally biased region" description="Acidic residues" evidence="1">
    <location>
        <begin position="815"/>
        <end position="833"/>
    </location>
</feature>
<comment type="caution">
    <text evidence="3">The sequence shown here is derived from an EMBL/GenBank/DDBJ whole genome shotgun (WGS) entry which is preliminary data.</text>
</comment>
<feature type="compositionally biased region" description="Low complexity" evidence="1">
    <location>
        <begin position="282"/>
        <end position="291"/>
    </location>
</feature>
<feature type="domain" description="MPN" evidence="2">
    <location>
        <begin position="387"/>
        <end position="521"/>
    </location>
</feature>
<dbReference type="PANTHER" id="PTHR10410">
    <property type="entry name" value="EUKARYOTIC TRANSLATION INITIATION FACTOR 3 -RELATED"/>
    <property type="match status" value="1"/>
</dbReference>
<dbReference type="Pfam" id="PF18755">
    <property type="entry name" value="RAMA"/>
    <property type="match status" value="1"/>
</dbReference>
<feature type="compositionally biased region" description="Basic and acidic residues" evidence="1">
    <location>
        <begin position="727"/>
        <end position="738"/>
    </location>
</feature>
<dbReference type="Gene3D" id="3.40.140.10">
    <property type="entry name" value="Cytidine Deaminase, domain 2"/>
    <property type="match status" value="1"/>
</dbReference>
<dbReference type="EMBL" id="JALJOS010000057">
    <property type="protein sequence ID" value="KAK9818669.1"/>
    <property type="molecule type" value="Genomic_DNA"/>
</dbReference>